<evidence type="ECO:0000313" key="10">
    <source>
        <dbReference type="EMBL" id="GHI62233.1"/>
    </source>
</evidence>
<reference evidence="11" key="1">
    <citation type="submission" date="2023-07" db="EMBL/GenBank/DDBJ databases">
        <title>Whole genome shotgun sequence of Streptomyces cacaoi subsp. asoensis NBRC 13813.</title>
        <authorList>
            <person name="Komaki H."/>
            <person name="Tamura T."/>
        </authorList>
    </citation>
    <scope>NUCLEOTIDE SEQUENCE [LARGE SCALE GENOMIC DNA]</scope>
    <source>
        <strain evidence="11">NBRC 13813</strain>
    </source>
</reference>
<keyword evidence="4 8" id="KW-0812">Transmembrane</keyword>
<dbReference type="PANTHER" id="PTHR34184">
    <property type="entry name" value="UPF0718 PROTEIN YCGR"/>
    <property type="match status" value="1"/>
</dbReference>
<keyword evidence="5 8" id="KW-1133">Transmembrane helix</keyword>
<dbReference type="NCBIfam" id="TIGR03943">
    <property type="entry name" value="TIGR03943 family putative permease subunit"/>
    <property type="match status" value="1"/>
</dbReference>
<dbReference type="EMBL" id="BNEB01000003">
    <property type="protein sequence ID" value="GHI62233.1"/>
    <property type="molecule type" value="Genomic_DNA"/>
</dbReference>
<feature type="transmembrane region" description="Helical" evidence="8">
    <location>
        <begin position="159"/>
        <end position="179"/>
    </location>
</feature>
<accession>A0ABQ3S289</accession>
<sequence>MADGARVVVRASVYAVYALLGGAALVALATVVSFLGPLLALDLYTPPVAAWWTVFTAVAVQGVPFLLLGTVVSAAIGAFVPDRVLRRLLPRSPALAVPLAGLAGAVLPGCECASVPVAGSLMRRGVAPAAALAFLLSAPAINPVVLVATSLAFPGRPEMVLARLLASLGTAVVMGWLWARFGREEWLRPPGRGAAPAERTAGPRAFLDGLRHDFLHAGGFLVLGAAAAATFGVAVPRAVLDVFTGSPWLALARGAAAGRAGRGAVRVQRGGRLRRRLPERLPGHGAAGLHGGGPDGGPEARRPPGGNLRPFLRRTVRLGDLAGGRGRRCARGVVAAVRRYGPAALLLLTGGAVLRITLLGDLYLRYVQAGLRPYLIVSGAALVLLGLVTAVLPHHGDGGGPTGHVGHAGHSHGPGGPRVAWLLTLPALALLLFPPPALGSYSAGREAAQRAAQGVGTFPALPAGDPVELTVAAFSSRAIYDSGRSLKGRTVRLTGFVTHGDDGAWYVTRLVVTCCAADATTGKVEVRDAGDEVLPADTWVTVTGTWRPRGALGSDAAWPPVLDAVTLRRVAQPADPYEKP</sequence>
<dbReference type="PANTHER" id="PTHR34184:SF4">
    <property type="entry name" value="UPF0718 PROTEIN YCGR"/>
    <property type="match status" value="1"/>
</dbReference>
<evidence type="ECO:0000256" key="7">
    <source>
        <dbReference type="SAM" id="MobiDB-lite"/>
    </source>
</evidence>
<proteinExistence type="inferred from homology"/>
<dbReference type="InterPro" id="IPR005524">
    <property type="entry name" value="DUF318"/>
</dbReference>
<name>A0ABQ3S289_9ACTN</name>
<feature type="transmembrane region" description="Helical" evidence="8">
    <location>
        <begin position="214"/>
        <end position="235"/>
    </location>
</feature>
<feature type="transmembrane region" description="Helical" evidence="8">
    <location>
        <begin position="419"/>
        <end position="441"/>
    </location>
</feature>
<feature type="compositionally biased region" description="Gly residues" evidence="7">
    <location>
        <begin position="285"/>
        <end position="296"/>
    </location>
</feature>
<comment type="caution">
    <text evidence="10">The sequence shown here is derived from an EMBL/GenBank/DDBJ whole genome shotgun (WGS) entry which is preliminary data.</text>
</comment>
<dbReference type="InterPro" id="IPR052923">
    <property type="entry name" value="UPF0718"/>
</dbReference>
<evidence type="ECO:0000259" key="9">
    <source>
        <dbReference type="Pfam" id="PF21537"/>
    </source>
</evidence>
<keyword evidence="3" id="KW-1003">Cell membrane</keyword>
<dbReference type="Pfam" id="PF21537">
    <property type="entry name" value="DUF1980_C"/>
    <property type="match status" value="1"/>
</dbReference>
<evidence type="ECO:0000256" key="5">
    <source>
        <dbReference type="ARBA" id="ARBA00022989"/>
    </source>
</evidence>
<keyword evidence="6 8" id="KW-0472">Membrane</keyword>
<comment type="similarity">
    <text evidence="2">Belongs to the UPF0718 family.</text>
</comment>
<keyword evidence="11" id="KW-1185">Reference proteome</keyword>
<feature type="transmembrane region" description="Helical" evidence="8">
    <location>
        <begin position="371"/>
        <end position="392"/>
    </location>
</feature>
<gene>
    <name evidence="10" type="ORF">Saso_38830</name>
</gene>
<feature type="transmembrane region" description="Helical" evidence="8">
    <location>
        <begin position="48"/>
        <end position="81"/>
    </location>
</feature>
<dbReference type="Pfam" id="PF03773">
    <property type="entry name" value="ArsP_1"/>
    <property type="match status" value="1"/>
</dbReference>
<feature type="transmembrane region" description="Helical" evidence="8">
    <location>
        <begin position="12"/>
        <end position="36"/>
    </location>
</feature>
<evidence type="ECO:0000256" key="3">
    <source>
        <dbReference type="ARBA" id="ARBA00022475"/>
    </source>
</evidence>
<evidence type="ECO:0000256" key="1">
    <source>
        <dbReference type="ARBA" id="ARBA00004651"/>
    </source>
</evidence>
<feature type="domain" description="DUF1980" evidence="9">
    <location>
        <begin position="478"/>
        <end position="577"/>
    </location>
</feature>
<protein>
    <recommendedName>
        <fullName evidence="9">DUF1980 domain-containing protein</fullName>
    </recommendedName>
</protein>
<evidence type="ECO:0000256" key="8">
    <source>
        <dbReference type="SAM" id="Phobius"/>
    </source>
</evidence>
<evidence type="ECO:0000256" key="4">
    <source>
        <dbReference type="ARBA" id="ARBA00022692"/>
    </source>
</evidence>
<dbReference type="InterPro" id="IPR048447">
    <property type="entry name" value="DUF1980_C"/>
</dbReference>
<evidence type="ECO:0000313" key="11">
    <source>
        <dbReference type="Proteomes" id="UP000649259"/>
    </source>
</evidence>
<feature type="transmembrane region" description="Helical" evidence="8">
    <location>
        <begin position="129"/>
        <end position="153"/>
    </location>
</feature>
<evidence type="ECO:0000256" key="6">
    <source>
        <dbReference type="ARBA" id="ARBA00023136"/>
    </source>
</evidence>
<dbReference type="Proteomes" id="UP000649259">
    <property type="component" value="Unassembled WGS sequence"/>
</dbReference>
<dbReference type="InterPro" id="IPR015402">
    <property type="entry name" value="DUF1980"/>
</dbReference>
<feature type="region of interest" description="Disordered" evidence="7">
    <location>
        <begin position="276"/>
        <end position="308"/>
    </location>
</feature>
<comment type="subcellular location">
    <subcellularLocation>
        <location evidence="1">Cell membrane</location>
        <topology evidence="1">Multi-pass membrane protein</topology>
    </subcellularLocation>
</comment>
<evidence type="ECO:0000256" key="2">
    <source>
        <dbReference type="ARBA" id="ARBA00006386"/>
    </source>
</evidence>
<organism evidence="10 11">
    <name type="scientific">Streptomyces asoensis</name>
    <dbReference type="NCBI Taxonomy" id="249586"/>
    <lineage>
        <taxon>Bacteria</taxon>
        <taxon>Bacillati</taxon>
        <taxon>Actinomycetota</taxon>
        <taxon>Actinomycetes</taxon>
        <taxon>Kitasatosporales</taxon>
        <taxon>Streptomycetaceae</taxon>
        <taxon>Streptomyces</taxon>
    </lineage>
</organism>